<dbReference type="NCBIfam" id="TIGR01444">
    <property type="entry name" value="fkbM_fam"/>
    <property type="match status" value="1"/>
</dbReference>
<dbReference type="InterPro" id="IPR029063">
    <property type="entry name" value="SAM-dependent_MTases_sf"/>
</dbReference>
<dbReference type="InterPro" id="IPR006342">
    <property type="entry name" value="FkbM_mtfrase"/>
</dbReference>
<comment type="caution">
    <text evidence="1">The sequence shown here is derived from an EMBL/GenBank/DDBJ whole genome shotgun (WGS) entry which is preliminary data.</text>
</comment>
<dbReference type="AlphaFoldDB" id="A0A963Z2F5"/>
<dbReference type="Proteomes" id="UP000721844">
    <property type="component" value="Unassembled WGS sequence"/>
</dbReference>
<reference evidence="1 2" key="1">
    <citation type="journal article" date="2021" name="Microorganisms">
        <title>Acidisoma silvae sp. nov. and Acidisomacellulosilytica sp. nov., Two Acidophilic Bacteria Isolated from Decaying Wood, Hydrolyzing Cellulose and Producing Poly-3-hydroxybutyrate.</title>
        <authorList>
            <person name="Mieszkin S."/>
            <person name="Pouder E."/>
            <person name="Uroz S."/>
            <person name="Simon-Colin C."/>
            <person name="Alain K."/>
        </authorList>
    </citation>
    <scope>NUCLEOTIDE SEQUENCE [LARGE SCALE GENOMIC DNA]</scope>
    <source>
        <strain evidence="1 2">HW T5.17</strain>
    </source>
</reference>
<evidence type="ECO:0000313" key="1">
    <source>
        <dbReference type="EMBL" id="MCB8881617.1"/>
    </source>
</evidence>
<accession>A0A963Z2F5</accession>
<dbReference type="InterPro" id="IPR052514">
    <property type="entry name" value="SAM-dependent_MTase"/>
</dbReference>
<dbReference type="RefSeq" id="WP_227308287.1">
    <property type="nucleotide sequence ID" value="NZ_JAESVA010000005.1"/>
</dbReference>
<dbReference type="GO" id="GO:0008168">
    <property type="term" value="F:methyltransferase activity"/>
    <property type="evidence" value="ECO:0007669"/>
    <property type="project" value="UniProtKB-KW"/>
</dbReference>
<gene>
    <name evidence="1" type="ORF">ACELLULO517_15315</name>
</gene>
<dbReference type="Gene3D" id="3.40.50.150">
    <property type="entry name" value="Vaccinia Virus protein VP39"/>
    <property type="match status" value="1"/>
</dbReference>
<organism evidence="1 2">
    <name type="scientific">Acidisoma cellulosilyticum</name>
    <dbReference type="NCBI Taxonomy" id="2802395"/>
    <lineage>
        <taxon>Bacteria</taxon>
        <taxon>Pseudomonadati</taxon>
        <taxon>Pseudomonadota</taxon>
        <taxon>Alphaproteobacteria</taxon>
        <taxon>Acetobacterales</taxon>
        <taxon>Acidocellaceae</taxon>
        <taxon>Acidisoma</taxon>
    </lineage>
</organism>
<keyword evidence="2" id="KW-1185">Reference proteome</keyword>
<sequence length="155" mass="16452">MSSTQKQKIAFILAATDHGTMILNRLDVQYRDGGLYGVGGEILAFGAFDGGTGARIGQLIQARRKRCGDGVVVIDCGANIGVLTVEWAKMMQGWGSVIAIEAQERIFYALAGNVALNNCFNARVLNVAAGAEEGVIEVALPDYTMPANFGGLELR</sequence>
<dbReference type="PANTHER" id="PTHR34203:SF15">
    <property type="entry name" value="SLL1173 PROTEIN"/>
    <property type="match status" value="1"/>
</dbReference>
<dbReference type="GO" id="GO:0032259">
    <property type="term" value="P:methylation"/>
    <property type="evidence" value="ECO:0007669"/>
    <property type="project" value="UniProtKB-KW"/>
</dbReference>
<dbReference type="PANTHER" id="PTHR34203">
    <property type="entry name" value="METHYLTRANSFERASE, FKBM FAMILY PROTEIN"/>
    <property type="match status" value="1"/>
</dbReference>
<name>A0A963Z2F5_9PROT</name>
<keyword evidence="1" id="KW-0808">Transferase</keyword>
<protein>
    <submittedName>
        <fullName evidence="1">FkbM family methyltransferase</fullName>
    </submittedName>
</protein>
<evidence type="ECO:0000313" key="2">
    <source>
        <dbReference type="Proteomes" id="UP000721844"/>
    </source>
</evidence>
<dbReference type="SUPFAM" id="SSF53335">
    <property type="entry name" value="S-adenosyl-L-methionine-dependent methyltransferases"/>
    <property type="match status" value="1"/>
</dbReference>
<dbReference type="EMBL" id="JAESVA010000005">
    <property type="protein sequence ID" value="MCB8881617.1"/>
    <property type="molecule type" value="Genomic_DNA"/>
</dbReference>
<keyword evidence="1" id="KW-0489">Methyltransferase</keyword>
<proteinExistence type="predicted"/>